<evidence type="ECO:0000259" key="4">
    <source>
        <dbReference type="Pfam" id="PF02826"/>
    </source>
</evidence>
<dbReference type="SUPFAM" id="SSF52283">
    <property type="entry name" value="Formate/glycerate dehydrogenase catalytic domain-like"/>
    <property type="match status" value="1"/>
</dbReference>
<dbReference type="InterPro" id="IPR006140">
    <property type="entry name" value="D-isomer_DH_NAD-bd"/>
</dbReference>
<dbReference type="PANTHER" id="PTHR10996">
    <property type="entry name" value="2-HYDROXYACID DEHYDROGENASE-RELATED"/>
    <property type="match status" value="1"/>
</dbReference>
<dbReference type="InterPro" id="IPR050223">
    <property type="entry name" value="D-isomer_2-hydroxyacid_DH"/>
</dbReference>
<evidence type="ECO:0000256" key="2">
    <source>
        <dbReference type="RuleBase" id="RU003719"/>
    </source>
</evidence>
<sequence>MTSYSVFVTRPDIPKIAFDILEKKGYKVSTWTEERPVPRSVLLKEVKGKDALLCVLTDTVDLEILNAAGSNLKVISTMSVGYEHLDINEIKKRKIRIGYTPGVLTEAVAELTLALLLATSRRLFESHEAILDAKWPSWSPSWMCGRSLKNSTVGIVGFGRIGQQIAKLLQPFSVSQILYSGRSEKPGGKALNAKFTDFNDLIKLSDFIIVACALTPETKGLFNKNVFNKMKSTCIFINTSRGAVVVQEDLIDALKTGKIGAAGLDVMVPEPIPPDHELLKLKNCVVIPHIGSASIDTRRNMAELTANNIVSALEEKPMPAELL</sequence>
<accession>A0ABR1AVX9</accession>
<protein>
    <recommendedName>
        <fullName evidence="7">Glyoxylate reductase/hydroxypyruvate reductase</fullName>
    </recommendedName>
</protein>
<keyword evidence="1 2" id="KW-0560">Oxidoreductase</keyword>
<dbReference type="InterPro" id="IPR006139">
    <property type="entry name" value="D-isomer_2_OHA_DH_cat_dom"/>
</dbReference>
<reference evidence="5 6" key="1">
    <citation type="submission" date="2023-09" db="EMBL/GenBank/DDBJ databases">
        <title>Genomes of two closely related lineages of the louse Polyplax serrata with different host specificities.</title>
        <authorList>
            <person name="Martinu J."/>
            <person name="Tarabai H."/>
            <person name="Stefka J."/>
            <person name="Hypsa V."/>
        </authorList>
    </citation>
    <scope>NUCLEOTIDE SEQUENCE [LARGE SCALE GENOMIC DNA]</scope>
    <source>
        <strain evidence="5">98ZLc_SE</strain>
    </source>
</reference>
<comment type="similarity">
    <text evidence="2">Belongs to the D-isomer specific 2-hydroxyacid dehydrogenase family.</text>
</comment>
<gene>
    <name evidence="5" type="ORF">RUM44_010560</name>
</gene>
<dbReference type="InterPro" id="IPR029753">
    <property type="entry name" value="D-isomer_DH_CS"/>
</dbReference>
<evidence type="ECO:0000313" key="5">
    <source>
        <dbReference type="EMBL" id="KAK6628078.1"/>
    </source>
</evidence>
<dbReference type="Pfam" id="PF02826">
    <property type="entry name" value="2-Hacid_dh_C"/>
    <property type="match status" value="1"/>
</dbReference>
<evidence type="ECO:0000259" key="3">
    <source>
        <dbReference type="Pfam" id="PF00389"/>
    </source>
</evidence>
<evidence type="ECO:0000256" key="1">
    <source>
        <dbReference type="ARBA" id="ARBA00023002"/>
    </source>
</evidence>
<dbReference type="CDD" id="cd05301">
    <property type="entry name" value="GDH"/>
    <property type="match status" value="1"/>
</dbReference>
<evidence type="ECO:0008006" key="7">
    <source>
        <dbReference type="Google" id="ProtNLM"/>
    </source>
</evidence>
<organism evidence="5 6">
    <name type="scientific">Polyplax serrata</name>
    <name type="common">Common mouse louse</name>
    <dbReference type="NCBI Taxonomy" id="468196"/>
    <lineage>
        <taxon>Eukaryota</taxon>
        <taxon>Metazoa</taxon>
        <taxon>Ecdysozoa</taxon>
        <taxon>Arthropoda</taxon>
        <taxon>Hexapoda</taxon>
        <taxon>Insecta</taxon>
        <taxon>Pterygota</taxon>
        <taxon>Neoptera</taxon>
        <taxon>Paraneoptera</taxon>
        <taxon>Psocodea</taxon>
        <taxon>Troctomorpha</taxon>
        <taxon>Phthiraptera</taxon>
        <taxon>Anoplura</taxon>
        <taxon>Polyplacidae</taxon>
        <taxon>Polyplax</taxon>
    </lineage>
</organism>
<evidence type="ECO:0000313" key="6">
    <source>
        <dbReference type="Proteomes" id="UP001359485"/>
    </source>
</evidence>
<dbReference type="PANTHER" id="PTHR10996:SF277">
    <property type="entry name" value="GLYOXYLATE REDUCTASE_HYDROXYPYRUVATE REDUCTASE"/>
    <property type="match status" value="1"/>
</dbReference>
<dbReference type="Gene3D" id="3.40.50.720">
    <property type="entry name" value="NAD(P)-binding Rossmann-like Domain"/>
    <property type="match status" value="2"/>
</dbReference>
<keyword evidence="6" id="KW-1185">Reference proteome</keyword>
<dbReference type="EMBL" id="JAWJWF010000045">
    <property type="protein sequence ID" value="KAK6628078.1"/>
    <property type="molecule type" value="Genomic_DNA"/>
</dbReference>
<comment type="caution">
    <text evidence="5">The sequence shown here is derived from an EMBL/GenBank/DDBJ whole genome shotgun (WGS) entry which is preliminary data.</text>
</comment>
<dbReference type="Proteomes" id="UP001359485">
    <property type="component" value="Unassembled WGS sequence"/>
</dbReference>
<dbReference type="Pfam" id="PF00389">
    <property type="entry name" value="2-Hacid_dh"/>
    <property type="match status" value="1"/>
</dbReference>
<feature type="domain" description="D-isomer specific 2-hydroxyacid dehydrogenase NAD-binding" evidence="4">
    <location>
        <begin position="113"/>
        <end position="291"/>
    </location>
</feature>
<proteinExistence type="inferred from homology"/>
<dbReference type="PROSITE" id="PS00671">
    <property type="entry name" value="D_2_HYDROXYACID_DH_3"/>
    <property type="match status" value="1"/>
</dbReference>
<dbReference type="SUPFAM" id="SSF51735">
    <property type="entry name" value="NAD(P)-binding Rossmann-fold domains"/>
    <property type="match status" value="1"/>
</dbReference>
<name>A0ABR1AVX9_POLSC</name>
<dbReference type="InterPro" id="IPR036291">
    <property type="entry name" value="NAD(P)-bd_dom_sf"/>
</dbReference>
<feature type="domain" description="D-isomer specific 2-hydroxyacid dehydrogenase catalytic" evidence="3">
    <location>
        <begin position="12"/>
        <end position="320"/>
    </location>
</feature>